<protein>
    <recommendedName>
        <fullName evidence="2">J domain-containing protein</fullName>
    </recommendedName>
</protein>
<proteinExistence type="predicted"/>
<dbReference type="SUPFAM" id="SSF46565">
    <property type="entry name" value="Chaperone J-domain"/>
    <property type="match status" value="1"/>
</dbReference>
<dbReference type="KEGG" id="pns:A9D12_03000"/>
<dbReference type="RefSeq" id="WP_068349661.1">
    <property type="nucleotide sequence ID" value="NZ_CP016033.1"/>
</dbReference>
<name>A0A192D2A4_9SPHN</name>
<feature type="domain" description="J" evidence="2">
    <location>
        <begin position="9"/>
        <end position="72"/>
    </location>
</feature>
<dbReference type="PROSITE" id="PS50076">
    <property type="entry name" value="DNAJ_2"/>
    <property type="match status" value="1"/>
</dbReference>
<dbReference type="InterPro" id="IPR036869">
    <property type="entry name" value="J_dom_sf"/>
</dbReference>
<dbReference type="Pfam" id="PF00226">
    <property type="entry name" value="DnaJ"/>
    <property type="match status" value="1"/>
</dbReference>
<evidence type="ECO:0000313" key="3">
    <source>
        <dbReference type="EMBL" id="ANK12072.1"/>
    </source>
</evidence>
<dbReference type="InterPro" id="IPR001623">
    <property type="entry name" value="DnaJ_domain"/>
</dbReference>
<organism evidence="3 4">
    <name type="scientific">Erythrobacter neustonensis</name>
    <dbReference type="NCBI Taxonomy" id="1112"/>
    <lineage>
        <taxon>Bacteria</taxon>
        <taxon>Pseudomonadati</taxon>
        <taxon>Pseudomonadota</taxon>
        <taxon>Alphaproteobacteria</taxon>
        <taxon>Sphingomonadales</taxon>
        <taxon>Erythrobacteraceae</taxon>
        <taxon>Erythrobacter/Porphyrobacter group</taxon>
        <taxon>Erythrobacter</taxon>
    </lineage>
</organism>
<evidence type="ECO:0000313" key="4">
    <source>
        <dbReference type="Proteomes" id="UP000078263"/>
    </source>
</evidence>
<keyword evidence="4" id="KW-1185">Reference proteome</keyword>
<gene>
    <name evidence="3" type="ORF">A9D12_03000</name>
</gene>
<dbReference type="EMBL" id="CP016033">
    <property type="protein sequence ID" value="ANK12072.1"/>
    <property type="molecule type" value="Genomic_DNA"/>
</dbReference>
<reference evidence="3 4" key="1">
    <citation type="submission" date="2016-05" db="EMBL/GenBank/DDBJ databases">
        <title>Compelete Genome Sequence of Bacteriochlorophyll-Synthesizing Bacterium Porphyrobacter neustonensis DSM 9434.</title>
        <authorList>
            <person name="Shi X.-L."/>
            <person name="Wu Y.-H."/>
            <person name="Cheng H."/>
            <person name="Xu L."/>
            <person name="Zhang X.-Q."/>
            <person name="Wang C.-S."/>
            <person name="Xu X.-W."/>
        </authorList>
    </citation>
    <scope>NUCLEOTIDE SEQUENCE [LARGE SCALE GENOMIC DNA]</scope>
    <source>
        <strain evidence="3 4">DSM 9434</strain>
    </source>
</reference>
<evidence type="ECO:0000256" key="1">
    <source>
        <dbReference type="ARBA" id="ARBA00023186"/>
    </source>
</evidence>
<dbReference type="Proteomes" id="UP000078263">
    <property type="component" value="Chromosome"/>
</dbReference>
<dbReference type="PRINTS" id="PR00625">
    <property type="entry name" value="JDOMAIN"/>
</dbReference>
<dbReference type="SMART" id="SM00271">
    <property type="entry name" value="DnaJ"/>
    <property type="match status" value="1"/>
</dbReference>
<accession>A0A192D2A4</accession>
<dbReference type="InterPro" id="IPR051938">
    <property type="entry name" value="Apopto_cytoskel_mod"/>
</dbReference>
<dbReference type="CDD" id="cd06257">
    <property type="entry name" value="DnaJ"/>
    <property type="match status" value="1"/>
</dbReference>
<dbReference type="PANTHER" id="PTHR44145">
    <property type="entry name" value="DNAJ HOMOLOG SUBFAMILY A MEMBER 3, MITOCHONDRIAL"/>
    <property type="match status" value="1"/>
</dbReference>
<dbReference type="PANTHER" id="PTHR44145:SF3">
    <property type="entry name" value="DNAJ HOMOLOG SUBFAMILY A MEMBER 3, MITOCHONDRIAL"/>
    <property type="match status" value="1"/>
</dbReference>
<dbReference type="STRING" id="1112.A9D12_03000"/>
<keyword evidence="1" id="KW-0143">Chaperone</keyword>
<evidence type="ECO:0000259" key="2">
    <source>
        <dbReference type="PROSITE" id="PS50076"/>
    </source>
</evidence>
<dbReference type="Gene3D" id="1.10.287.110">
    <property type="entry name" value="DnaJ domain"/>
    <property type="match status" value="1"/>
</dbReference>
<dbReference type="AlphaFoldDB" id="A0A192D2A4"/>
<sequence>MKGSSEEQDHYSVLGVRPECDPKELEFAYKALAKQYHPDHSETADLDRFTRITAAYRILRDPLKRLEYDEANLHLSAAPGQAGSRFDGFDQATVSNDALVHETILMHLYNLRRQGAERIGAGEWQLLDLLGCSDKNLAFHTWYLKEKGFIQIVEDGTWAITIAGVDHAIETMRTRRDTVRLLARAERAYRDPPDEAAGSD</sequence>